<comment type="caution">
    <text evidence="2">The sequence shown here is derived from an EMBL/GenBank/DDBJ whole genome shotgun (WGS) entry which is preliminary data.</text>
</comment>
<feature type="compositionally biased region" description="Gly residues" evidence="1">
    <location>
        <begin position="1"/>
        <end position="10"/>
    </location>
</feature>
<proteinExistence type="predicted"/>
<dbReference type="EMBL" id="JARK01001407">
    <property type="protein sequence ID" value="EYC07270.1"/>
    <property type="molecule type" value="Genomic_DNA"/>
</dbReference>
<sequence length="66" mass="7225">MRMMGAGAGSTIGLKNRHLTPPSQIESSFEKIDFRMTRNVDYSSCIKAQFSMGIVNDGSMYAKSSS</sequence>
<dbReference type="AlphaFoldDB" id="A0A016TWS6"/>
<name>A0A016TWS6_9BILA</name>
<accession>A0A016TWS6</accession>
<protein>
    <submittedName>
        <fullName evidence="2">Uncharacterized protein</fullName>
    </submittedName>
</protein>
<gene>
    <name evidence="2" type="primary">Acey_s0071.g561</name>
    <name evidence="2" type="ORF">Y032_0071g561</name>
</gene>
<evidence type="ECO:0000313" key="3">
    <source>
        <dbReference type="Proteomes" id="UP000024635"/>
    </source>
</evidence>
<reference evidence="3" key="1">
    <citation type="journal article" date="2015" name="Nat. Genet.">
        <title>The genome and transcriptome of the zoonotic hookworm Ancylostoma ceylanicum identify infection-specific gene families.</title>
        <authorList>
            <person name="Schwarz E.M."/>
            <person name="Hu Y."/>
            <person name="Antoshechkin I."/>
            <person name="Miller M.M."/>
            <person name="Sternberg P.W."/>
            <person name="Aroian R.V."/>
        </authorList>
    </citation>
    <scope>NUCLEOTIDE SEQUENCE</scope>
    <source>
        <strain evidence="3">HY135</strain>
    </source>
</reference>
<evidence type="ECO:0000256" key="1">
    <source>
        <dbReference type="SAM" id="MobiDB-lite"/>
    </source>
</evidence>
<dbReference type="Proteomes" id="UP000024635">
    <property type="component" value="Unassembled WGS sequence"/>
</dbReference>
<organism evidence="2 3">
    <name type="scientific">Ancylostoma ceylanicum</name>
    <dbReference type="NCBI Taxonomy" id="53326"/>
    <lineage>
        <taxon>Eukaryota</taxon>
        <taxon>Metazoa</taxon>
        <taxon>Ecdysozoa</taxon>
        <taxon>Nematoda</taxon>
        <taxon>Chromadorea</taxon>
        <taxon>Rhabditida</taxon>
        <taxon>Rhabditina</taxon>
        <taxon>Rhabditomorpha</taxon>
        <taxon>Strongyloidea</taxon>
        <taxon>Ancylostomatidae</taxon>
        <taxon>Ancylostomatinae</taxon>
        <taxon>Ancylostoma</taxon>
    </lineage>
</organism>
<evidence type="ECO:0000313" key="2">
    <source>
        <dbReference type="EMBL" id="EYC07270.1"/>
    </source>
</evidence>
<feature type="region of interest" description="Disordered" evidence="1">
    <location>
        <begin position="1"/>
        <end position="20"/>
    </location>
</feature>
<keyword evidence="3" id="KW-1185">Reference proteome</keyword>